<sequence>MTTSRRIGITMRVVVSAQGERRDALARDWPVLLEALGRRDDPAPDWMMLPNIGQAAVPLARRCGVQGLLLTGGDDFGLTPDRDETEAALLAWAAEEGLPVLGICRGAQWLARQAGMELVPLSRERHVAARHAVVWQTPDACAPFWRPVLPGAGTAESVNSWHGWGIGQALPSTLRAVAVCPEDGSVEALCRVSLPWLGLVWHPERESALRDRDAAVLRRLFFSQAG</sequence>
<reference evidence="1" key="2">
    <citation type="submission" date="2021-04" db="EMBL/GenBank/DDBJ databases">
        <authorList>
            <person name="Gilroy R."/>
        </authorList>
    </citation>
    <scope>NUCLEOTIDE SEQUENCE</scope>
    <source>
        <strain evidence="1">5032</strain>
    </source>
</reference>
<dbReference type="Gene3D" id="3.40.50.880">
    <property type="match status" value="1"/>
</dbReference>
<name>A0A9D2HNW5_9BACT</name>
<dbReference type="GO" id="GO:0016787">
    <property type="term" value="F:hydrolase activity"/>
    <property type="evidence" value="ECO:0007669"/>
    <property type="project" value="UniProtKB-KW"/>
</dbReference>
<evidence type="ECO:0000313" key="2">
    <source>
        <dbReference type="Proteomes" id="UP000823821"/>
    </source>
</evidence>
<keyword evidence="1" id="KW-0378">Hydrolase</keyword>
<dbReference type="SUPFAM" id="SSF52317">
    <property type="entry name" value="Class I glutamine amidotransferase-like"/>
    <property type="match status" value="1"/>
</dbReference>
<proteinExistence type="predicted"/>
<evidence type="ECO:0000313" key="1">
    <source>
        <dbReference type="EMBL" id="HJA79204.1"/>
    </source>
</evidence>
<dbReference type="Proteomes" id="UP000823821">
    <property type="component" value="Unassembled WGS sequence"/>
</dbReference>
<dbReference type="Pfam" id="PF07722">
    <property type="entry name" value="Peptidase_C26"/>
    <property type="match status" value="1"/>
</dbReference>
<reference evidence="1" key="1">
    <citation type="journal article" date="2021" name="PeerJ">
        <title>Extensive microbial diversity within the chicken gut microbiome revealed by metagenomics and culture.</title>
        <authorList>
            <person name="Gilroy R."/>
            <person name="Ravi A."/>
            <person name="Getino M."/>
            <person name="Pursley I."/>
            <person name="Horton D.L."/>
            <person name="Alikhan N.F."/>
            <person name="Baker D."/>
            <person name="Gharbi K."/>
            <person name="Hall N."/>
            <person name="Watson M."/>
            <person name="Adriaenssens E.M."/>
            <person name="Foster-Nyarko E."/>
            <person name="Jarju S."/>
            <person name="Secka A."/>
            <person name="Antonio M."/>
            <person name="Oren A."/>
            <person name="Chaudhuri R.R."/>
            <person name="La Ragione R."/>
            <person name="Hildebrand F."/>
            <person name="Pallen M.J."/>
        </authorList>
    </citation>
    <scope>NUCLEOTIDE SEQUENCE</scope>
    <source>
        <strain evidence="1">5032</strain>
    </source>
</reference>
<dbReference type="InterPro" id="IPR011697">
    <property type="entry name" value="Peptidase_C26"/>
</dbReference>
<comment type="caution">
    <text evidence="1">The sequence shown here is derived from an EMBL/GenBank/DDBJ whole genome shotgun (WGS) entry which is preliminary data.</text>
</comment>
<organism evidence="1 2">
    <name type="scientific">Candidatus Desulfovibrio intestinavium</name>
    <dbReference type="NCBI Taxonomy" id="2838534"/>
    <lineage>
        <taxon>Bacteria</taxon>
        <taxon>Pseudomonadati</taxon>
        <taxon>Thermodesulfobacteriota</taxon>
        <taxon>Desulfovibrionia</taxon>
        <taxon>Desulfovibrionales</taxon>
        <taxon>Desulfovibrionaceae</taxon>
        <taxon>Desulfovibrio</taxon>
    </lineage>
</organism>
<dbReference type="AlphaFoldDB" id="A0A9D2HNW5"/>
<protein>
    <submittedName>
        <fullName evidence="1">Gamma-glutamyl-gamma-aminobutyrate hydrolase family protein</fullName>
    </submittedName>
</protein>
<gene>
    <name evidence="1" type="ORF">H9784_06520</name>
</gene>
<dbReference type="PROSITE" id="PS51273">
    <property type="entry name" value="GATASE_TYPE_1"/>
    <property type="match status" value="1"/>
</dbReference>
<dbReference type="EMBL" id="DWZD01000040">
    <property type="protein sequence ID" value="HJA79204.1"/>
    <property type="molecule type" value="Genomic_DNA"/>
</dbReference>
<accession>A0A9D2HNW5</accession>
<dbReference type="InterPro" id="IPR029062">
    <property type="entry name" value="Class_I_gatase-like"/>
</dbReference>